<keyword evidence="4" id="KW-1185">Reference proteome</keyword>
<feature type="region of interest" description="Disordered" evidence="2">
    <location>
        <begin position="183"/>
        <end position="205"/>
    </location>
</feature>
<dbReference type="PROSITE" id="PS51417">
    <property type="entry name" value="ARF"/>
    <property type="match status" value="1"/>
</dbReference>
<dbReference type="GO" id="GO:0005525">
    <property type="term" value="F:GTP binding"/>
    <property type="evidence" value="ECO:0007669"/>
    <property type="project" value="InterPro"/>
</dbReference>
<dbReference type="SMART" id="SM00174">
    <property type="entry name" value="RHO"/>
    <property type="match status" value="1"/>
</dbReference>
<gene>
    <name evidence="3" type="ORF">NA57DRAFT_41226</name>
</gene>
<evidence type="ECO:0000256" key="1">
    <source>
        <dbReference type="ARBA" id="ARBA00022741"/>
    </source>
</evidence>
<reference evidence="3" key="1">
    <citation type="journal article" date="2020" name="Stud. Mycol.">
        <title>101 Dothideomycetes genomes: a test case for predicting lifestyles and emergence of pathogens.</title>
        <authorList>
            <person name="Haridas S."/>
            <person name="Albert R."/>
            <person name="Binder M."/>
            <person name="Bloem J."/>
            <person name="Labutti K."/>
            <person name="Salamov A."/>
            <person name="Andreopoulos B."/>
            <person name="Baker S."/>
            <person name="Barry K."/>
            <person name="Bills G."/>
            <person name="Bluhm B."/>
            <person name="Cannon C."/>
            <person name="Castanera R."/>
            <person name="Culley D."/>
            <person name="Daum C."/>
            <person name="Ezra D."/>
            <person name="Gonzalez J."/>
            <person name="Henrissat B."/>
            <person name="Kuo A."/>
            <person name="Liang C."/>
            <person name="Lipzen A."/>
            <person name="Lutzoni F."/>
            <person name="Magnuson J."/>
            <person name="Mondo S."/>
            <person name="Nolan M."/>
            <person name="Ohm R."/>
            <person name="Pangilinan J."/>
            <person name="Park H.-J."/>
            <person name="Ramirez L."/>
            <person name="Alfaro M."/>
            <person name="Sun H."/>
            <person name="Tritt A."/>
            <person name="Yoshinaga Y."/>
            <person name="Zwiers L.-H."/>
            <person name="Turgeon B."/>
            <person name="Goodwin S."/>
            <person name="Spatafora J."/>
            <person name="Crous P."/>
            <person name="Grigoriev I."/>
        </authorList>
    </citation>
    <scope>NUCLEOTIDE SEQUENCE</scope>
    <source>
        <strain evidence="3">CBS 133067</strain>
    </source>
</reference>
<dbReference type="InterPro" id="IPR005225">
    <property type="entry name" value="Small_GTP-bd"/>
</dbReference>
<proteinExistence type="predicted"/>
<dbReference type="FunFam" id="3.40.50.300:FF:001447">
    <property type="entry name" value="Ras-related protein Rab-1B"/>
    <property type="match status" value="1"/>
</dbReference>
<dbReference type="NCBIfam" id="TIGR00231">
    <property type="entry name" value="small_GTP"/>
    <property type="match status" value="1"/>
</dbReference>
<dbReference type="Proteomes" id="UP000799772">
    <property type="component" value="Unassembled WGS sequence"/>
</dbReference>
<dbReference type="SMART" id="SM00173">
    <property type="entry name" value="RAS"/>
    <property type="match status" value="1"/>
</dbReference>
<dbReference type="CDD" id="cd00154">
    <property type="entry name" value="Rab"/>
    <property type="match status" value="1"/>
</dbReference>
<dbReference type="OrthoDB" id="25896at2759"/>
<sequence>MSDSNSLEAKIVVLGSQGVGKTSLVHRYVKGVSPTNTASTVGASFLTKRVVDIDTGSVVRLQIWDTAGQERFRSISKLYYRGANAAILCYDITEANSFIEMGRWLSELRENLAEDTILHVVGTKADIVAEEPSRRKVPYERSIAYVAENLYPNQTGGANMQPTGGDTPARVPTPKAEMLLAGHGLGPSLSPPSGNPLPSPHSNRSSGLWGQDFAWTWTSCHEVSASTGEGVDEVFRVVTRRLIEQRNQRLELEQAATTPETGTGAGYFESRGSDGNGNGRTQGIYGGANGGSFRVGYGDKRRSWLGLPTFGAGGNEDVAAHPDATEWQNEIQGRQRKRRGRCC</sequence>
<dbReference type="Gene3D" id="3.40.50.300">
    <property type="entry name" value="P-loop containing nucleotide triphosphate hydrolases"/>
    <property type="match status" value="1"/>
</dbReference>
<protein>
    <submittedName>
        <fullName evidence="3">Ras-domain-containing protein</fullName>
    </submittedName>
</protein>
<dbReference type="SMART" id="SM00175">
    <property type="entry name" value="RAB"/>
    <property type="match status" value="1"/>
</dbReference>
<dbReference type="PANTHER" id="PTHR47978">
    <property type="match status" value="1"/>
</dbReference>
<dbReference type="PROSITE" id="PS51420">
    <property type="entry name" value="RHO"/>
    <property type="match status" value="1"/>
</dbReference>
<dbReference type="PROSITE" id="PS51419">
    <property type="entry name" value="RAB"/>
    <property type="match status" value="1"/>
</dbReference>
<accession>A0A9P4IAT4</accession>
<evidence type="ECO:0000313" key="4">
    <source>
        <dbReference type="Proteomes" id="UP000799772"/>
    </source>
</evidence>
<name>A0A9P4IAT4_9PEZI</name>
<dbReference type="PRINTS" id="PR00449">
    <property type="entry name" value="RASTRNSFRMNG"/>
</dbReference>
<dbReference type="InterPro" id="IPR027417">
    <property type="entry name" value="P-loop_NTPase"/>
</dbReference>
<dbReference type="EMBL" id="ML978128">
    <property type="protein sequence ID" value="KAF2097289.1"/>
    <property type="molecule type" value="Genomic_DNA"/>
</dbReference>
<dbReference type="AlphaFoldDB" id="A0A9P4IAT4"/>
<dbReference type="Pfam" id="PF00071">
    <property type="entry name" value="Ras"/>
    <property type="match status" value="1"/>
</dbReference>
<dbReference type="InterPro" id="IPR001806">
    <property type="entry name" value="Small_GTPase"/>
</dbReference>
<organism evidence="3 4">
    <name type="scientific">Rhizodiscina lignyota</name>
    <dbReference type="NCBI Taxonomy" id="1504668"/>
    <lineage>
        <taxon>Eukaryota</taxon>
        <taxon>Fungi</taxon>
        <taxon>Dikarya</taxon>
        <taxon>Ascomycota</taxon>
        <taxon>Pezizomycotina</taxon>
        <taxon>Dothideomycetes</taxon>
        <taxon>Pleosporomycetidae</taxon>
        <taxon>Aulographales</taxon>
        <taxon>Rhizodiscinaceae</taxon>
        <taxon>Rhizodiscina</taxon>
    </lineage>
</organism>
<evidence type="ECO:0000256" key="2">
    <source>
        <dbReference type="SAM" id="MobiDB-lite"/>
    </source>
</evidence>
<comment type="caution">
    <text evidence="3">The sequence shown here is derived from an EMBL/GenBank/DDBJ whole genome shotgun (WGS) entry which is preliminary data.</text>
</comment>
<dbReference type="SUPFAM" id="SSF52540">
    <property type="entry name" value="P-loop containing nucleoside triphosphate hydrolases"/>
    <property type="match status" value="1"/>
</dbReference>
<feature type="compositionally biased region" description="Pro residues" evidence="2">
    <location>
        <begin position="189"/>
        <end position="199"/>
    </location>
</feature>
<dbReference type="GO" id="GO:0003924">
    <property type="term" value="F:GTPase activity"/>
    <property type="evidence" value="ECO:0007669"/>
    <property type="project" value="InterPro"/>
</dbReference>
<dbReference type="PROSITE" id="PS51421">
    <property type="entry name" value="RAS"/>
    <property type="match status" value="1"/>
</dbReference>
<keyword evidence="1" id="KW-0547">Nucleotide-binding</keyword>
<evidence type="ECO:0000313" key="3">
    <source>
        <dbReference type="EMBL" id="KAF2097289.1"/>
    </source>
</evidence>